<name>A0A6P4YFV8_BRABE</name>
<gene>
    <name evidence="4" type="primary">LOC109472708</name>
</gene>
<keyword evidence="3" id="KW-1185">Reference proteome</keyword>
<dbReference type="Proteomes" id="UP000515135">
    <property type="component" value="Unplaced"/>
</dbReference>
<dbReference type="PROSITE" id="PS50222">
    <property type="entry name" value="EF_HAND_2"/>
    <property type="match status" value="1"/>
</dbReference>
<accession>A0A6P4YFV8</accession>
<dbReference type="AlphaFoldDB" id="A0A6P4YFV8"/>
<dbReference type="SMART" id="SM00054">
    <property type="entry name" value="EFh"/>
    <property type="match status" value="4"/>
</dbReference>
<dbReference type="InterPro" id="IPR018247">
    <property type="entry name" value="EF_Hand_1_Ca_BS"/>
</dbReference>
<dbReference type="RefSeq" id="XP_019628120.1">
    <property type="nucleotide sequence ID" value="XM_019772561.1"/>
</dbReference>
<dbReference type="OrthoDB" id="26525at2759"/>
<dbReference type="GO" id="GO:0005509">
    <property type="term" value="F:calcium ion binding"/>
    <property type="evidence" value="ECO:0007669"/>
    <property type="project" value="InterPro"/>
</dbReference>
<evidence type="ECO:0000256" key="1">
    <source>
        <dbReference type="ARBA" id="ARBA00022837"/>
    </source>
</evidence>
<evidence type="ECO:0000313" key="4">
    <source>
        <dbReference type="RefSeq" id="XP_019628120.1"/>
    </source>
</evidence>
<dbReference type="InterPro" id="IPR002048">
    <property type="entry name" value="EF_hand_dom"/>
</dbReference>
<organism evidence="3 4">
    <name type="scientific">Branchiostoma belcheri</name>
    <name type="common">Amphioxus</name>
    <dbReference type="NCBI Taxonomy" id="7741"/>
    <lineage>
        <taxon>Eukaryota</taxon>
        <taxon>Metazoa</taxon>
        <taxon>Chordata</taxon>
        <taxon>Cephalochordata</taxon>
        <taxon>Leptocardii</taxon>
        <taxon>Amphioxiformes</taxon>
        <taxon>Branchiostomatidae</taxon>
        <taxon>Branchiostoma</taxon>
    </lineage>
</organism>
<proteinExistence type="predicted"/>
<protein>
    <submittedName>
        <fullName evidence="4">Polcalcin Jun o 2-like</fullName>
    </submittedName>
</protein>
<dbReference type="SUPFAM" id="SSF47473">
    <property type="entry name" value="EF-hand"/>
    <property type="match status" value="1"/>
</dbReference>
<keyword evidence="1" id="KW-0106">Calcium</keyword>
<dbReference type="PROSITE" id="PS00018">
    <property type="entry name" value="EF_HAND_1"/>
    <property type="match status" value="1"/>
</dbReference>
<reference evidence="4" key="1">
    <citation type="submission" date="2025-08" db="UniProtKB">
        <authorList>
            <consortium name="RefSeq"/>
        </authorList>
    </citation>
    <scope>IDENTIFICATION</scope>
    <source>
        <tissue evidence="4">Gonad</tissue>
    </source>
</reference>
<evidence type="ECO:0000259" key="2">
    <source>
        <dbReference type="PROSITE" id="PS50222"/>
    </source>
</evidence>
<dbReference type="GeneID" id="109472708"/>
<dbReference type="Gene3D" id="1.10.238.10">
    <property type="entry name" value="EF-hand"/>
    <property type="match status" value="1"/>
</dbReference>
<evidence type="ECO:0000313" key="3">
    <source>
        <dbReference type="Proteomes" id="UP000515135"/>
    </source>
</evidence>
<feature type="domain" description="EF-hand" evidence="2">
    <location>
        <begin position="1"/>
        <end position="33"/>
    </location>
</feature>
<sequence length="141" mass="16170">MDVDQIFTQLDKSGDGTIDSSEIATLLEMIQLKPSEKFVERVKNKCDANSDGKVTKDEAADIAAVFQEMSDLTMLFVEFDEDFSQKMSFEEMRKRASTFYTDNADKYGGGKAMEIMNHWAGDKDKEMTLEEFLEIMFEDRL</sequence>
<dbReference type="InterPro" id="IPR011992">
    <property type="entry name" value="EF-hand-dom_pair"/>
</dbReference>
<dbReference type="KEGG" id="bbel:109472708"/>
<dbReference type="Pfam" id="PF13499">
    <property type="entry name" value="EF-hand_7"/>
    <property type="match status" value="1"/>
</dbReference>